<name>A0A090EBH4_MESPL</name>
<dbReference type="AlphaFoldDB" id="A0A090EBH4"/>
<gene>
    <name evidence="1" type="ORF">MPLDJ20_120214</name>
</gene>
<dbReference type="Proteomes" id="UP000046373">
    <property type="component" value="Unassembled WGS sequence"/>
</dbReference>
<evidence type="ECO:0000313" key="1">
    <source>
        <dbReference type="EMBL" id="CDX27395.1"/>
    </source>
</evidence>
<reference evidence="1 2" key="1">
    <citation type="submission" date="2014-08" db="EMBL/GenBank/DDBJ databases">
        <authorList>
            <person name="Moulin Lionel"/>
        </authorList>
    </citation>
    <scope>NUCLEOTIDE SEQUENCE [LARGE SCALE GENOMIC DNA]</scope>
</reference>
<organism evidence="1 2">
    <name type="scientific">Mesorhizobium plurifarium</name>
    <dbReference type="NCBI Taxonomy" id="69974"/>
    <lineage>
        <taxon>Bacteria</taxon>
        <taxon>Pseudomonadati</taxon>
        <taxon>Pseudomonadota</taxon>
        <taxon>Alphaproteobacteria</taxon>
        <taxon>Hyphomicrobiales</taxon>
        <taxon>Phyllobacteriaceae</taxon>
        <taxon>Mesorhizobium</taxon>
    </lineage>
</organism>
<accession>A0A090EBH4</accession>
<evidence type="ECO:0000313" key="2">
    <source>
        <dbReference type="Proteomes" id="UP000046373"/>
    </source>
</evidence>
<protein>
    <submittedName>
        <fullName evidence="1">Uncharacterized protein</fullName>
    </submittedName>
</protein>
<proteinExistence type="predicted"/>
<sequence length="142" mass="16426">MLCRSIAGQNFRFEMAGRRQMRHRSDAFQKLRLHSSTSYGSRDIEEMQAIKETLAQLHLSFLQAKVVLGTRRRIYGSDSNPRMRDTRRWQVSGRTEGVVNRTCSRQPFRPTGIPTSPAPSWRRCVSSVCSDCRATMRSSMRR</sequence>
<dbReference type="EMBL" id="CCNB01000004">
    <property type="protein sequence ID" value="CDX27395.1"/>
    <property type="molecule type" value="Genomic_DNA"/>
</dbReference>